<dbReference type="Proteomes" id="UP000054498">
    <property type="component" value="Unassembled WGS sequence"/>
</dbReference>
<evidence type="ECO:0000313" key="2">
    <source>
        <dbReference type="Proteomes" id="UP000054498"/>
    </source>
</evidence>
<dbReference type="KEGG" id="mng:MNEG_16255"/>
<name>A0A0D2M8E6_9CHLO</name>
<sequence length="60" mass="5689">VACDRGDNLEAGDLIVFVEAGAPNAPPLTSIDADPLATIDAAAAGGNGAADGQQQAAAAV</sequence>
<dbReference type="AlphaFoldDB" id="A0A0D2M8E6"/>
<evidence type="ECO:0000313" key="1">
    <source>
        <dbReference type="EMBL" id="KIY91710.1"/>
    </source>
</evidence>
<dbReference type="RefSeq" id="XP_013890730.1">
    <property type="nucleotide sequence ID" value="XM_014035276.1"/>
</dbReference>
<organism evidence="1 2">
    <name type="scientific">Monoraphidium neglectum</name>
    <dbReference type="NCBI Taxonomy" id="145388"/>
    <lineage>
        <taxon>Eukaryota</taxon>
        <taxon>Viridiplantae</taxon>
        <taxon>Chlorophyta</taxon>
        <taxon>core chlorophytes</taxon>
        <taxon>Chlorophyceae</taxon>
        <taxon>CS clade</taxon>
        <taxon>Sphaeropleales</taxon>
        <taxon>Selenastraceae</taxon>
        <taxon>Monoraphidium</taxon>
    </lineage>
</organism>
<gene>
    <name evidence="1" type="ORF">MNEG_16255</name>
</gene>
<feature type="non-terminal residue" evidence="1">
    <location>
        <position position="1"/>
    </location>
</feature>
<protein>
    <submittedName>
        <fullName evidence="1">Uncharacterized protein</fullName>
    </submittedName>
</protein>
<proteinExistence type="predicted"/>
<reference evidence="1 2" key="1">
    <citation type="journal article" date="2013" name="BMC Genomics">
        <title>Reconstruction of the lipid metabolism for the microalga Monoraphidium neglectum from its genome sequence reveals characteristics suitable for biofuel production.</title>
        <authorList>
            <person name="Bogen C."/>
            <person name="Al-Dilaimi A."/>
            <person name="Albersmeier A."/>
            <person name="Wichmann J."/>
            <person name="Grundmann M."/>
            <person name="Rupp O."/>
            <person name="Lauersen K.J."/>
            <person name="Blifernez-Klassen O."/>
            <person name="Kalinowski J."/>
            <person name="Goesmann A."/>
            <person name="Mussgnug J.H."/>
            <person name="Kruse O."/>
        </authorList>
    </citation>
    <scope>NUCLEOTIDE SEQUENCE [LARGE SCALE GENOMIC DNA]</scope>
    <source>
        <strain evidence="1 2">SAG 48.87</strain>
    </source>
</reference>
<dbReference type="EMBL" id="KK106376">
    <property type="protein sequence ID" value="KIY91710.1"/>
    <property type="molecule type" value="Genomic_DNA"/>
</dbReference>
<keyword evidence="2" id="KW-1185">Reference proteome</keyword>
<accession>A0A0D2M8E6</accession>
<dbReference type="GeneID" id="25733996"/>